<sequence length="77" mass="7630">MNIKPRNFAMLLGAGAVAAAIASAPGAAAASVTSTHDSGGSTTTQRPGHVSIHTTPPLVSPPKVWGSHSSPLFVLGD</sequence>
<accession>A0ABT6GSN9</accession>
<feature type="signal peptide" evidence="2">
    <location>
        <begin position="1"/>
        <end position="29"/>
    </location>
</feature>
<dbReference type="InterPro" id="IPR006311">
    <property type="entry name" value="TAT_signal"/>
</dbReference>
<proteinExistence type="predicted"/>
<dbReference type="PROSITE" id="PS51318">
    <property type="entry name" value="TAT"/>
    <property type="match status" value="1"/>
</dbReference>
<reference evidence="3" key="1">
    <citation type="journal article" date="2023" name="Environ. Microbiol.">
        <title>The 2-methylpropene degradation pathway in Mycobacteriaceae family strains.</title>
        <authorList>
            <person name="Helbich S."/>
            <person name="Barrantes I."/>
            <person name="Dos Anjos Borges L.G."/>
            <person name="Pieper D.H."/>
            <person name="Vainshtein Y."/>
            <person name="Sohn K."/>
            <person name="Engesser K.H."/>
        </authorList>
    </citation>
    <scope>NUCLEOTIDE SEQUENCE</scope>
    <source>
        <strain evidence="3">IBE100</strain>
    </source>
</reference>
<evidence type="ECO:0000313" key="4">
    <source>
        <dbReference type="Proteomes" id="UP001154266"/>
    </source>
</evidence>
<comment type="caution">
    <text evidence="3">The sequence shown here is derived from an EMBL/GenBank/DDBJ whole genome shotgun (WGS) entry which is preliminary data.</text>
</comment>
<feature type="compositionally biased region" description="Low complexity" evidence="1">
    <location>
        <begin position="31"/>
        <end position="44"/>
    </location>
</feature>
<dbReference type="Proteomes" id="UP001154266">
    <property type="component" value="Unassembled WGS sequence"/>
</dbReference>
<feature type="region of interest" description="Disordered" evidence="1">
    <location>
        <begin position="31"/>
        <end position="77"/>
    </location>
</feature>
<keyword evidence="4" id="KW-1185">Reference proteome</keyword>
<evidence type="ECO:0000313" key="3">
    <source>
        <dbReference type="EMBL" id="MDG5484080.1"/>
    </source>
</evidence>
<dbReference type="RefSeq" id="WP_278221717.1">
    <property type="nucleotide sequence ID" value="NZ_JAKZMO010000011.1"/>
</dbReference>
<evidence type="ECO:0000256" key="1">
    <source>
        <dbReference type="SAM" id="MobiDB-lite"/>
    </source>
</evidence>
<organism evidence="3 4">
    <name type="scientific">Mycolicibacterium gadium</name>
    <name type="common">Mycobacterium gadium</name>
    <dbReference type="NCBI Taxonomy" id="1794"/>
    <lineage>
        <taxon>Bacteria</taxon>
        <taxon>Bacillati</taxon>
        <taxon>Actinomycetota</taxon>
        <taxon>Actinomycetes</taxon>
        <taxon>Mycobacteriales</taxon>
        <taxon>Mycobacteriaceae</taxon>
        <taxon>Mycolicibacterium</taxon>
    </lineage>
</organism>
<keyword evidence="2" id="KW-0732">Signal</keyword>
<feature type="chain" id="PRO_5045683049" evidence="2">
    <location>
        <begin position="30"/>
        <end position="77"/>
    </location>
</feature>
<dbReference type="EMBL" id="JAKZMO010000011">
    <property type="protein sequence ID" value="MDG5484080.1"/>
    <property type="molecule type" value="Genomic_DNA"/>
</dbReference>
<name>A0ABT6GSN9_MYCGU</name>
<protein>
    <submittedName>
        <fullName evidence="3">Uncharacterized protein</fullName>
    </submittedName>
</protein>
<evidence type="ECO:0000256" key="2">
    <source>
        <dbReference type="SAM" id="SignalP"/>
    </source>
</evidence>
<gene>
    <name evidence="3" type="ORF">MNO81_14875</name>
</gene>